<dbReference type="AlphaFoldDB" id="A0A418YIS6"/>
<dbReference type="Gene3D" id="3.30.428.10">
    <property type="entry name" value="HIT-like"/>
    <property type="match status" value="1"/>
</dbReference>
<comment type="caution">
    <text evidence="3">The sequence shown here is derived from an EMBL/GenBank/DDBJ whole genome shotgun (WGS) entry which is preliminary data.</text>
</comment>
<organism evidence="3 4">
    <name type="scientific">Motilimonas pumila</name>
    <dbReference type="NCBI Taxonomy" id="2303987"/>
    <lineage>
        <taxon>Bacteria</taxon>
        <taxon>Pseudomonadati</taxon>
        <taxon>Pseudomonadota</taxon>
        <taxon>Gammaproteobacteria</taxon>
        <taxon>Alteromonadales</taxon>
        <taxon>Alteromonadales genera incertae sedis</taxon>
        <taxon>Motilimonas</taxon>
    </lineage>
</organism>
<protein>
    <submittedName>
        <fullName evidence="3">HIT family protein</fullName>
    </submittedName>
</protein>
<dbReference type="GO" id="GO:0003824">
    <property type="term" value="F:catalytic activity"/>
    <property type="evidence" value="ECO:0007669"/>
    <property type="project" value="InterPro"/>
</dbReference>
<reference evidence="3 4" key="1">
    <citation type="submission" date="2018-09" db="EMBL/GenBank/DDBJ databases">
        <authorList>
            <person name="Wang F."/>
        </authorList>
    </citation>
    <scope>NUCLEOTIDE SEQUENCE [LARGE SCALE GENOMIC DNA]</scope>
    <source>
        <strain evidence="3 4">PLHSC7-2</strain>
    </source>
</reference>
<evidence type="ECO:0000313" key="3">
    <source>
        <dbReference type="EMBL" id="RJG50551.1"/>
    </source>
</evidence>
<evidence type="ECO:0000259" key="2">
    <source>
        <dbReference type="PROSITE" id="PS51084"/>
    </source>
</evidence>
<dbReference type="EMBL" id="QZCH01000002">
    <property type="protein sequence ID" value="RJG50551.1"/>
    <property type="molecule type" value="Genomic_DNA"/>
</dbReference>
<dbReference type="Proteomes" id="UP000283255">
    <property type="component" value="Unassembled WGS sequence"/>
</dbReference>
<dbReference type="OrthoDB" id="9799145at2"/>
<dbReference type="InterPro" id="IPR011146">
    <property type="entry name" value="HIT-like"/>
</dbReference>
<dbReference type="PIRSF" id="PIRSF000714">
    <property type="entry name" value="HIT"/>
    <property type="match status" value="1"/>
</dbReference>
<proteinExistence type="predicted"/>
<name>A0A418YIS6_9GAMM</name>
<evidence type="ECO:0000256" key="1">
    <source>
        <dbReference type="PROSITE-ProRule" id="PRU00464"/>
    </source>
</evidence>
<comment type="caution">
    <text evidence="1">Lacks conserved residue(s) required for the propagation of feature annotation.</text>
</comment>
<keyword evidence="4" id="KW-1185">Reference proteome</keyword>
<feature type="domain" description="HIT" evidence="2">
    <location>
        <begin position="3"/>
        <end position="104"/>
    </location>
</feature>
<dbReference type="InterPro" id="IPR036265">
    <property type="entry name" value="HIT-like_sf"/>
</dbReference>
<gene>
    <name evidence="3" type="ORF">D1Z90_03465</name>
</gene>
<reference evidence="3 4" key="2">
    <citation type="submission" date="2019-01" db="EMBL/GenBank/DDBJ databases">
        <title>Motilimonas pumilus sp. nov., isolated from the gut of sea cucumber (Apostichopus japonicus).</title>
        <authorList>
            <person name="Wang F.-Q."/>
            <person name="Ren L.-H."/>
            <person name="Lin Y.-W."/>
            <person name="Sun G.-H."/>
            <person name="Du Z.-J."/>
            <person name="Zhao J.-X."/>
            <person name="Liu X.-J."/>
            <person name="Liu L.-J."/>
        </authorList>
    </citation>
    <scope>NUCLEOTIDE SEQUENCE [LARGE SCALE GENOMIC DNA]</scope>
    <source>
        <strain evidence="3 4">PLHSC7-2</strain>
    </source>
</reference>
<evidence type="ECO:0000313" key="4">
    <source>
        <dbReference type="Proteomes" id="UP000283255"/>
    </source>
</evidence>
<accession>A0A418YIS6</accession>
<dbReference type="Pfam" id="PF01230">
    <property type="entry name" value="HIT"/>
    <property type="match status" value="1"/>
</dbReference>
<dbReference type="SUPFAM" id="SSF54197">
    <property type="entry name" value="HIT-like"/>
    <property type="match status" value="1"/>
</dbReference>
<dbReference type="PROSITE" id="PS51084">
    <property type="entry name" value="HIT_2"/>
    <property type="match status" value="1"/>
</dbReference>
<dbReference type="InterPro" id="IPR026026">
    <property type="entry name" value="HIT_Hint"/>
</dbReference>
<sequence length="139" mass="15905">MPSFELAPQLQQDCHVLAESDISLLLLLDNALYPWFLIVPKTQHTEIYQLDIAVQQQLLAQMNGLSQFIDKQFKPDKLNVAAIGNVVSQLHIHHIARFKTDDCWPGVVWGQCQQQSYQKAQVDTIRLACEGALSSWWQF</sequence>
<dbReference type="RefSeq" id="WP_119909353.1">
    <property type="nucleotide sequence ID" value="NZ_QZCH01000002.1"/>
</dbReference>